<evidence type="ECO:0000313" key="2">
    <source>
        <dbReference type="Proteomes" id="UP000242146"/>
    </source>
</evidence>
<keyword evidence="2" id="KW-1185">Reference proteome</keyword>
<evidence type="ECO:0000313" key="1">
    <source>
        <dbReference type="EMBL" id="ORX46332.1"/>
    </source>
</evidence>
<dbReference type="EMBL" id="MCGT01000038">
    <property type="protein sequence ID" value="ORX46332.1"/>
    <property type="molecule type" value="Genomic_DNA"/>
</dbReference>
<name>A0A1X2G6I8_9FUNG</name>
<dbReference type="Proteomes" id="UP000242146">
    <property type="component" value="Unassembled WGS sequence"/>
</dbReference>
<sequence>MATAMTHSVADLEAIKEGRSVKLNKPTLITSRDLVWKTGQWKFNQKLQRDKAKTPQGQAATYDLPTFQNRYDTIRGLAPAVRAFYHQGKFERQRCLIAWRTKVVKTKIVVEAKREHPQGTLVHAIGHAGTGVGSRIKGHLRMGGQWHRRSGHHEWCVHSADIESSTPPRKPMETAWPI</sequence>
<reference evidence="1 2" key="1">
    <citation type="submission" date="2016-07" db="EMBL/GenBank/DDBJ databases">
        <title>Pervasive Adenine N6-methylation of Active Genes in Fungi.</title>
        <authorList>
            <consortium name="DOE Joint Genome Institute"/>
            <person name="Mondo S.J."/>
            <person name="Dannebaum R.O."/>
            <person name="Kuo R.C."/>
            <person name="Labutti K."/>
            <person name="Haridas S."/>
            <person name="Kuo A."/>
            <person name="Salamov A."/>
            <person name="Ahrendt S.R."/>
            <person name="Lipzen A."/>
            <person name="Sullivan W."/>
            <person name="Andreopoulos W.B."/>
            <person name="Clum A."/>
            <person name="Lindquist E."/>
            <person name="Daum C."/>
            <person name="Ramamoorthy G.K."/>
            <person name="Gryganskyi A."/>
            <person name="Culley D."/>
            <person name="Magnuson J.K."/>
            <person name="James T.Y."/>
            <person name="O'Malley M.A."/>
            <person name="Stajich J.E."/>
            <person name="Spatafora J.W."/>
            <person name="Visel A."/>
            <person name="Grigoriev I.V."/>
        </authorList>
    </citation>
    <scope>NUCLEOTIDE SEQUENCE [LARGE SCALE GENOMIC DNA]</scope>
    <source>
        <strain evidence="1 2">NRRL 3301</strain>
    </source>
</reference>
<dbReference type="OrthoDB" id="2289379at2759"/>
<protein>
    <submittedName>
        <fullName evidence="1">Uncharacterized protein</fullName>
    </submittedName>
</protein>
<comment type="caution">
    <text evidence="1">The sequence shown here is derived from an EMBL/GenBank/DDBJ whole genome shotgun (WGS) entry which is preliminary data.</text>
</comment>
<accession>A0A1X2G6I8</accession>
<gene>
    <name evidence="1" type="ORF">DM01DRAFT_1349094</name>
</gene>
<proteinExistence type="predicted"/>
<organism evidence="1 2">
    <name type="scientific">Hesseltinella vesiculosa</name>
    <dbReference type="NCBI Taxonomy" id="101127"/>
    <lineage>
        <taxon>Eukaryota</taxon>
        <taxon>Fungi</taxon>
        <taxon>Fungi incertae sedis</taxon>
        <taxon>Mucoromycota</taxon>
        <taxon>Mucoromycotina</taxon>
        <taxon>Mucoromycetes</taxon>
        <taxon>Mucorales</taxon>
        <taxon>Cunninghamellaceae</taxon>
        <taxon>Hesseltinella</taxon>
    </lineage>
</organism>
<dbReference type="AlphaFoldDB" id="A0A1X2G6I8"/>